<reference evidence="1 2" key="1">
    <citation type="journal article" date="2016" name="Nat. Commun.">
        <title>Thousands of microbial genomes shed light on interconnected biogeochemical processes in an aquifer system.</title>
        <authorList>
            <person name="Anantharaman K."/>
            <person name="Brown C.T."/>
            <person name="Hug L.A."/>
            <person name="Sharon I."/>
            <person name="Castelle C.J."/>
            <person name="Probst A.J."/>
            <person name="Thomas B.C."/>
            <person name="Singh A."/>
            <person name="Wilkins M.J."/>
            <person name="Karaoz U."/>
            <person name="Brodie E.L."/>
            <person name="Williams K.H."/>
            <person name="Hubbard S.S."/>
            <person name="Banfield J.F."/>
        </authorList>
    </citation>
    <scope>NUCLEOTIDE SEQUENCE [LARGE SCALE GENOMIC DNA]</scope>
</reference>
<proteinExistence type="predicted"/>
<dbReference type="AlphaFoldDB" id="A0A1F5V5A0"/>
<dbReference type="EMBL" id="MFGW01000244">
    <property type="protein sequence ID" value="OGF58609.1"/>
    <property type="molecule type" value="Genomic_DNA"/>
</dbReference>
<protein>
    <submittedName>
        <fullName evidence="1">Uncharacterized protein</fullName>
    </submittedName>
</protein>
<accession>A0A1F5V5A0</accession>
<name>A0A1F5V5A0_9BACT</name>
<gene>
    <name evidence="1" type="ORF">A2Y62_08060</name>
</gene>
<evidence type="ECO:0000313" key="2">
    <source>
        <dbReference type="Proteomes" id="UP000178943"/>
    </source>
</evidence>
<dbReference type="Proteomes" id="UP000178943">
    <property type="component" value="Unassembled WGS sequence"/>
</dbReference>
<sequence length="89" mass="10008">MLGEPQIRISTASEFAPDIDVSAGKIEVVLISATVFDEIQFESFAFIAVSFMKLHDEFIVPYWFSLNNQKSSKLPYLSPATIYPPSLVY</sequence>
<organism evidence="1 2">
    <name type="scientific">Candidatus Fischerbacteria bacterium RBG_13_37_8</name>
    <dbReference type="NCBI Taxonomy" id="1817863"/>
    <lineage>
        <taxon>Bacteria</taxon>
        <taxon>Candidatus Fischeribacteriota</taxon>
    </lineage>
</organism>
<comment type="caution">
    <text evidence="1">The sequence shown here is derived from an EMBL/GenBank/DDBJ whole genome shotgun (WGS) entry which is preliminary data.</text>
</comment>
<evidence type="ECO:0000313" key="1">
    <source>
        <dbReference type="EMBL" id="OGF58609.1"/>
    </source>
</evidence>